<keyword evidence="1" id="KW-0472">Membrane</keyword>
<dbReference type="InterPro" id="IPR045584">
    <property type="entry name" value="Pilin-like"/>
</dbReference>
<keyword evidence="1" id="KW-0812">Transmembrane</keyword>
<accession>A0A286TUD9</accession>
<dbReference type="EMBL" id="BAOS01000003">
    <property type="protein sequence ID" value="GAX59474.1"/>
    <property type="molecule type" value="Genomic_DNA"/>
</dbReference>
<name>A0A286TUD9_9BACT</name>
<protein>
    <submittedName>
        <fullName evidence="2">Tfp pilus assembly protein FimT</fullName>
    </submittedName>
</protein>
<dbReference type="OrthoDB" id="9832498at2"/>
<dbReference type="InterPro" id="IPR012902">
    <property type="entry name" value="N_methyl_site"/>
</dbReference>
<comment type="caution">
    <text evidence="2">The sequence shown here is derived from an EMBL/GenBank/DDBJ whole genome shotgun (WGS) entry which is preliminary data.</text>
</comment>
<proteinExistence type="predicted"/>
<dbReference type="Gene3D" id="3.30.700.10">
    <property type="entry name" value="Glycoprotein, Type 4 Pilin"/>
    <property type="match status" value="1"/>
</dbReference>
<sequence>MVDKHSNSKAFTLIELLVVLVIITIGAVISVPRITTGIDTAKFRNAVSEVVTYLRNTHLDAILEKKDITVSINYEQNVLQRNDDQFFNIPPDIVLNPSSIGEQQVGKFIFYNNGRGSGPKIEFLGSNARKAVVYVDLISGLAKFDLD</sequence>
<gene>
    <name evidence="2" type="ORF">SCALIN_C03_0131</name>
</gene>
<reference evidence="3" key="1">
    <citation type="journal article" date="2017" name="Environ. Microbiol. Rep.">
        <title>Genetic Diversity of Marine Anaerobic Ammonium-Oxidizing Bacteria as Revealed by Genomic and Proteomic Analyses of 'Candidatus Scalindua japonica'.</title>
        <authorList>
            <person name="Oshiki M."/>
            <person name="Mizuto K."/>
            <person name="Kimura Z."/>
            <person name="Kindaichi T."/>
            <person name="Satoh H."/>
            <person name="Okabe S."/>
        </authorList>
    </citation>
    <scope>NUCLEOTIDE SEQUENCE [LARGE SCALE GENOMIC DNA]</scope>
    <source>
        <strain evidence="3">husup-a2</strain>
    </source>
</reference>
<dbReference type="Pfam" id="PF07963">
    <property type="entry name" value="N_methyl"/>
    <property type="match status" value="1"/>
</dbReference>
<dbReference type="NCBIfam" id="TIGR02532">
    <property type="entry name" value="IV_pilin_GFxxxE"/>
    <property type="match status" value="1"/>
</dbReference>
<keyword evidence="3" id="KW-1185">Reference proteome</keyword>
<evidence type="ECO:0000313" key="2">
    <source>
        <dbReference type="EMBL" id="GAX59474.1"/>
    </source>
</evidence>
<keyword evidence="1" id="KW-1133">Transmembrane helix</keyword>
<dbReference type="Proteomes" id="UP000218542">
    <property type="component" value="Unassembled WGS sequence"/>
</dbReference>
<evidence type="ECO:0000313" key="3">
    <source>
        <dbReference type="Proteomes" id="UP000218542"/>
    </source>
</evidence>
<evidence type="ECO:0000256" key="1">
    <source>
        <dbReference type="SAM" id="Phobius"/>
    </source>
</evidence>
<organism evidence="2 3">
    <name type="scientific">Candidatus Scalindua japonica</name>
    <dbReference type="NCBI Taxonomy" id="1284222"/>
    <lineage>
        <taxon>Bacteria</taxon>
        <taxon>Pseudomonadati</taxon>
        <taxon>Planctomycetota</taxon>
        <taxon>Candidatus Brocadiia</taxon>
        <taxon>Candidatus Brocadiales</taxon>
        <taxon>Candidatus Scalinduaceae</taxon>
        <taxon>Candidatus Scalindua</taxon>
    </lineage>
</organism>
<dbReference type="SUPFAM" id="SSF54523">
    <property type="entry name" value="Pili subunits"/>
    <property type="match status" value="1"/>
</dbReference>
<dbReference type="AlphaFoldDB" id="A0A286TUD9"/>
<dbReference type="RefSeq" id="WP_096892597.1">
    <property type="nucleotide sequence ID" value="NZ_BAOS01000003.1"/>
</dbReference>
<feature type="transmembrane region" description="Helical" evidence="1">
    <location>
        <begin position="12"/>
        <end position="31"/>
    </location>
</feature>